<evidence type="ECO:0000259" key="6">
    <source>
        <dbReference type="PROSITE" id="PS51387"/>
    </source>
</evidence>
<dbReference type="InterPro" id="IPR036318">
    <property type="entry name" value="FAD-bd_PCMH-like_sf"/>
</dbReference>
<dbReference type="Gene3D" id="3.30.465.10">
    <property type="match status" value="1"/>
</dbReference>
<dbReference type="InterPro" id="IPR016169">
    <property type="entry name" value="FAD-bd_PCMH_sub2"/>
</dbReference>
<dbReference type="EMBL" id="LVYI01000005">
    <property type="protein sequence ID" value="OAP59277.1"/>
    <property type="molecule type" value="Genomic_DNA"/>
</dbReference>
<dbReference type="GeneID" id="30010743"/>
<evidence type="ECO:0000313" key="7">
    <source>
        <dbReference type="EMBL" id="OAP59277.1"/>
    </source>
</evidence>
<dbReference type="PANTHER" id="PTHR42973">
    <property type="entry name" value="BINDING OXIDOREDUCTASE, PUTATIVE (AFU_ORTHOLOGUE AFUA_1G17690)-RELATED"/>
    <property type="match status" value="1"/>
</dbReference>
<dbReference type="OrthoDB" id="415825at2759"/>
<keyword evidence="4" id="KW-0274">FAD</keyword>
<dbReference type="GO" id="GO:0016491">
    <property type="term" value="F:oxidoreductase activity"/>
    <property type="evidence" value="ECO:0007669"/>
    <property type="project" value="UniProtKB-KW"/>
</dbReference>
<dbReference type="SUPFAM" id="SSF56176">
    <property type="entry name" value="FAD-binding/transporter-associated domain-like"/>
    <property type="match status" value="1"/>
</dbReference>
<reference evidence="7 8" key="1">
    <citation type="submission" date="2016-04" db="EMBL/GenBank/DDBJ databases">
        <title>Draft genome of Fonsecaea erecta CBS 125763.</title>
        <authorList>
            <person name="Weiss V.A."/>
            <person name="Vicente V.A."/>
            <person name="Raittz R.T."/>
            <person name="Moreno L.F."/>
            <person name="De Souza E.M."/>
            <person name="Pedrosa F.O."/>
            <person name="Steffens M.B."/>
            <person name="Faoro H."/>
            <person name="Tadra-Sfeir M.Z."/>
            <person name="Najafzadeh M.J."/>
            <person name="Felipe M.S."/>
            <person name="Teixeira M."/>
            <person name="Sun J."/>
            <person name="Xi L."/>
            <person name="Gomes R."/>
            <person name="De Azevedo C.M."/>
            <person name="Salgado C.G."/>
            <person name="Da Silva M.B."/>
            <person name="Nascimento M.F."/>
            <person name="Queiroz-Telles F."/>
            <person name="Attili D.S."/>
            <person name="Gorbushina A."/>
        </authorList>
    </citation>
    <scope>NUCLEOTIDE SEQUENCE [LARGE SCALE GENOMIC DNA]</scope>
    <source>
        <strain evidence="7 8">CBS 125763</strain>
    </source>
</reference>
<evidence type="ECO:0000256" key="3">
    <source>
        <dbReference type="ARBA" id="ARBA00022630"/>
    </source>
</evidence>
<comment type="caution">
    <text evidence="7">The sequence shown here is derived from an EMBL/GenBank/DDBJ whole genome shotgun (WGS) entry which is preliminary data.</text>
</comment>
<evidence type="ECO:0000256" key="2">
    <source>
        <dbReference type="ARBA" id="ARBA00005466"/>
    </source>
</evidence>
<dbReference type="InterPro" id="IPR016167">
    <property type="entry name" value="FAD-bd_PCMH_sub1"/>
</dbReference>
<evidence type="ECO:0000313" key="8">
    <source>
        <dbReference type="Proteomes" id="UP000078343"/>
    </source>
</evidence>
<dbReference type="GO" id="GO:0071949">
    <property type="term" value="F:FAD binding"/>
    <property type="evidence" value="ECO:0007669"/>
    <property type="project" value="InterPro"/>
</dbReference>
<sequence>MGSITQTSKRTITDDDISSLKTLLSSTNATVLTPQDEEAYSASIKRWSSAAQKPAGVVVVPTNVDEVARVVKYATDEGIDLAVKGGGHSTAGVSSTHGGLLIDLNAKMRHVDVDLDKKLFIIQGGAAWGDVDQAGVQHGLATVGGTVADTGVGGLTLGGGYGWLSGQKGLVIDNLVECTIVLASGEIQKASRAENPDLFWALQGAGQNFGVVTEFVLKAYDQGDVFAGMLIFPPTPAVVEKVVAATNDLYTPDAQGKTKVAGRGAGGIAFARPPPAEGQVMLLAVIIYFGTEAEAREKYKALYDIGPVVDTTAMVPYPVINTVLAPPIGLRASMKGTSFTMPIRAGFVTDVLREYTAFTDGNDDTGISLVLWEVYDPAQVVAHGGDDDRAGSFANRGWHLNGMICPIWTKPDHDAACRQWARDLTALFKAELESQAGQETGTGVDGGVGLKGKKGATMLYGNYDQYDEKSRDIFGENYPRLQKLKAQYDPTNMFNKLFAVSPQL</sequence>
<feature type="domain" description="FAD-binding PCMH-type" evidence="6">
    <location>
        <begin position="50"/>
        <end position="222"/>
    </location>
</feature>
<evidence type="ECO:0000256" key="4">
    <source>
        <dbReference type="ARBA" id="ARBA00022827"/>
    </source>
</evidence>
<dbReference type="PANTHER" id="PTHR42973:SF39">
    <property type="entry name" value="FAD-BINDING PCMH-TYPE DOMAIN-CONTAINING PROTEIN"/>
    <property type="match status" value="1"/>
</dbReference>
<evidence type="ECO:0000256" key="5">
    <source>
        <dbReference type="ARBA" id="ARBA00023002"/>
    </source>
</evidence>
<dbReference type="Pfam" id="PF01565">
    <property type="entry name" value="FAD_binding_4"/>
    <property type="match status" value="1"/>
</dbReference>
<dbReference type="RefSeq" id="XP_018692644.1">
    <property type="nucleotide sequence ID" value="XM_018838084.1"/>
</dbReference>
<keyword evidence="3" id="KW-0285">Flavoprotein</keyword>
<comment type="similarity">
    <text evidence="2">Belongs to the oxygen-dependent FAD-linked oxidoreductase family.</text>
</comment>
<dbReference type="Gene3D" id="3.30.43.10">
    <property type="entry name" value="Uridine Diphospho-n-acetylenolpyruvylglucosamine Reductase, domain 2"/>
    <property type="match status" value="1"/>
</dbReference>
<proteinExistence type="inferred from homology"/>
<dbReference type="InterPro" id="IPR050416">
    <property type="entry name" value="FAD-linked_Oxidoreductase"/>
</dbReference>
<protein>
    <recommendedName>
        <fullName evidence="6">FAD-binding PCMH-type domain-containing protein</fullName>
    </recommendedName>
</protein>
<gene>
    <name evidence="7" type="ORF">AYL99_06575</name>
</gene>
<keyword evidence="8" id="KW-1185">Reference proteome</keyword>
<dbReference type="InterPro" id="IPR012951">
    <property type="entry name" value="BBE"/>
</dbReference>
<dbReference type="AlphaFoldDB" id="A0A178ZHJ4"/>
<keyword evidence="5" id="KW-0560">Oxidoreductase</keyword>
<dbReference type="STRING" id="1367422.A0A178ZHJ4"/>
<dbReference type="PROSITE" id="PS51387">
    <property type="entry name" value="FAD_PCMH"/>
    <property type="match status" value="1"/>
</dbReference>
<name>A0A178ZHJ4_9EURO</name>
<dbReference type="Proteomes" id="UP000078343">
    <property type="component" value="Unassembled WGS sequence"/>
</dbReference>
<dbReference type="InterPro" id="IPR016166">
    <property type="entry name" value="FAD-bd_PCMH"/>
</dbReference>
<comment type="cofactor">
    <cofactor evidence="1">
        <name>FAD</name>
        <dbReference type="ChEBI" id="CHEBI:57692"/>
    </cofactor>
</comment>
<accession>A0A178ZHJ4</accession>
<dbReference type="Pfam" id="PF08031">
    <property type="entry name" value="BBE"/>
    <property type="match status" value="1"/>
</dbReference>
<dbReference type="InterPro" id="IPR006094">
    <property type="entry name" value="Oxid_FAD_bind_N"/>
</dbReference>
<evidence type="ECO:0000256" key="1">
    <source>
        <dbReference type="ARBA" id="ARBA00001974"/>
    </source>
</evidence>
<dbReference type="Gene3D" id="3.40.462.20">
    <property type="match status" value="1"/>
</dbReference>
<organism evidence="7 8">
    <name type="scientific">Fonsecaea erecta</name>
    <dbReference type="NCBI Taxonomy" id="1367422"/>
    <lineage>
        <taxon>Eukaryota</taxon>
        <taxon>Fungi</taxon>
        <taxon>Dikarya</taxon>
        <taxon>Ascomycota</taxon>
        <taxon>Pezizomycotina</taxon>
        <taxon>Eurotiomycetes</taxon>
        <taxon>Chaetothyriomycetidae</taxon>
        <taxon>Chaetothyriales</taxon>
        <taxon>Herpotrichiellaceae</taxon>
        <taxon>Fonsecaea</taxon>
    </lineage>
</organism>